<dbReference type="RefSeq" id="WP_163758685.1">
    <property type="nucleotide sequence ID" value="NZ_BLKW01000004.1"/>
</dbReference>
<evidence type="ECO:0000259" key="3">
    <source>
        <dbReference type="Pfam" id="PF12484"/>
    </source>
</evidence>
<dbReference type="Pfam" id="PF00823">
    <property type="entry name" value="PPE"/>
    <property type="match status" value="1"/>
</dbReference>
<proteinExistence type="inferred from homology"/>
<evidence type="ECO:0000256" key="1">
    <source>
        <dbReference type="ARBA" id="ARBA00010652"/>
    </source>
</evidence>
<feature type="domain" description="PPE family C-terminal" evidence="3">
    <location>
        <begin position="313"/>
        <end position="391"/>
    </location>
</feature>
<keyword evidence="5" id="KW-1185">Reference proteome</keyword>
<dbReference type="PANTHER" id="PTHR46766">
    <property type="entry name" value="GLUTAMINE-RICH PROTEIN 2"/>
    <property type="match status" value="1"/>
</dbReference>
<accession>A0A7I9Y119</accession>
<dbReference type="FunFam" id="1.20.1260.20:FF:000001">
    <property type="entry name" value="PPE family protein PPE41"/>
    <property type="match status" value="1"/>
</dbReference>
<reference evidence="4 5" key="1">
    <citation type="journal article" date="2019" name="Emerg. Microbes Infect.">
        <title>Comprehensive subspecies identification of 175 nontuberculous mycobacteria species based on 7547 genomic profiles.</title>
        <authorList>
            <person name="Matsumoto Y."/>
            <person name="Kinjo T."/>
            <person name="Motooka D."/>
            <person name="Nabeya D."/>
            <person name="Jung N."/>
            <person name="Uechi K."/>
            <person name="Horii T."/>
            <person name="Iida T."/>
            <person name="Fujita J."/>
            <person name="Nakamura S."/>
        </authorList>
    </citation>
    <scope>NUCLEOTIDE SEQUENCE [LARGE SCALE GENOMIC DNA]</scope>
    <source>
        <strain evidence="4 5">JCM 17322</strain>
    </source>
</reference>
<evidence type="ECO:0000313" key="5">
    <source>
        <dbReference type="Proteomes" id="UP000465361"/>
    </source>
</evidence>
<evidence type="ECO:0000259" key="2">
    <source>
        <dbReference type="Pfam" id="PF00823"/>
    </source>
</evidence>
<dbReference type="EMBL" id="BLKW01000004">
    <property type="protein sequence ID" value="GFG75758.1"/>
    <property type="molecule type" value="Genomic_DNA"/>
</dbReference>
<dbReference type="Proteomes" id="UP000465361">
    <property type="component" value="Unassembled WGS sequence"/>
</dbReference>
<dbReference type="InterPro" id="IPR022171">
    <property type="entry name" value="PPE_C"/>
</dbReference>
<organism evidence="4 5">
    <name type="scientific">Mycobacterium botniense</name>
    <dbReference type="NCBI Taxonomy" id="84962"/>
    <lineage>
        <taxon>Bacteria</taxon>
        <taxon>Bacillati</taxon>
        <taxon>Actinomycetota</taxon>
        <taxon>Actinomycetes</taxon>
        <taxon>Mycobacteriales</taxon>
        <taxon>Mycobacteriaceae</taxon>
        <taxon>Mycobacterium</taxon>
    </lineage>
</organism>
<dbReference type="PANTHER" id="PTHR46766:SF1">
    <property type="entry name" value="GLUTAMINE-RICH PROTEIN 2"/>
    <property type="match status" value="1"/>
</dbReference>
<dbReference type="Gene3D" id="1.20.1260.20">
    <property type="entry name" value="PPE superfamily"/>
    <property type="match status" value="1"/>
</dbReference>
<dbReference type="Pfam" id="PF12484">
    <property type="entry name" value="PPE-SVP"/>
    <property type="match status" value="1"/>
</dbReference>
<comment type="caution">
    <text evidence="4">The sequence shown here is derived from an EMBL/GenBank/DDBJ whole genome shotgun (WGS) entry which is preliminary data.</text>
</comment>
<name>A0A7I9Y119_9MYCO</name>
<dbReference type="InterPro" id="IPR038332">
    <property type="entry name" value="PPE_sf"/>
</dbReference>
<gene>
    <name evidence="4" type="primary">PPE25</name>
    <name evidence="4" type="ORF">MBOT_31230</name>
</gene>
<comment type="similarity">
    <text evidence="1">Belongs to the mycobacterial PPE family.</text>
</comment>
<sequence>MLDFGLLPPEINSGRMYSGPGSDSMLKAAVAWDRLAAELRSVAASYGSVVAGLTSGPWLGPASTSMAAAAAPYVAWLTSTAAQAEEAADHARAAVAAYEAVFAATVPPPVIAANRAQLRALTATNFFGQNSVAIAATEAHYGEMWAQDAAAMYSYTDDSSVAWAVTPFTVPPQTTNLVTAIDRSGTITKAGSGTAAQTSTTGPRLASRTAITKGLQQLQTTSAADEAGPVTSSWPWSLIPSPTNPAWGLTPANYKTLIHDLLQEYNSYGTGNSAWSIGQQLTFGPGGTTAGAGGAWYPTPQWAGPGAGSGTVSAAVGQGSAIGRLSVPPSWVTAPAPQAPGEATLGGHAVTPVHPGTSGLLRGIPLGSGAGRRAGGFVHRYGFRHAVMPRPPSAG</sequence>
<evidence type="ECO:0000313" key="4">
    <source>
        <dbReference type="EMBL" id="GFG75758.1"/>
    </source>
</evidence>
<dbReference type="AlphaFoldDB" id="A0A7I9Y119"/>
<dbReference type="SUPFAM" id="SSF140459">
    <property type="entry name" value="PE/PPE dimer-like"/>
    <property type="match status" value="1"/>
</dbReference>
<feature type="domain" description="PPE" evidence="2">
    <location>
        <begin position="3"/>
        <end position="164"/>
    </location>
</feature>
<dbReference type="InterPro" id="IPR000030">
    <property type="entry name" value="PPE_dom"/>
</dbReference>
<protein>
    <submittedName>
        <fullName evidence="4">PPE family protein</fullName>
    </submittedName>
</protein>
<dbReference type="GO" id="GO:0052572">
    <property type="term" value="P:response to host immune response"/>
    <property type="evidence" value="ECO:0007669"/>
    <property type="project" value="TreeGrafter"/>
</dbReference>